<evidence type="ECO:0000313" key="1">
    <source>
        <dbReference type="EMBL" id="STO56733.1"/>
    </source>
</evidence>
<dbReference type="EMBL" id="UGHD01000002">
    <property type="protein sequence ID" value="STO56733.1"/>
    <property type="molecule type" value="Genomic_DNA"/>
</dbReference>
<evidence type="ECO:0008006" key="3">
    <source>
        <dbReference type="Google" id="ProtNLM"/>
    </source>
</evidence>
<dbReference type="RefSeq" id="WP_115659495.1">
    <property type="nucleotide sequence ID" value="NZ_UGHD01000002.1"/>
</dbReference>
<dbReference type="AlphaFoldDB" id="A0A377HL42"/>
<name>A0A377HL42_GRIHO</name>
<dbReference type="Proteomes" id="UP000254512">
    <property type="component" value="Unassembled WGS sequence"/>
</dbReference>
<accession>A0A377HL42</accession>
<organism evidence="1 2">
    <name type="scientific">Grimontia hollisae</name>
    <name type="common">Vibrio hollisae</name>
    <dbReference type="NCBI Taxonomy" id="673"/>
    <lineage>
        <taxon>Bacteria</taxon>
        <taxon>Pseudomonadati</taxon>
        <taxon>Pseudomonadota</taxon>
        <taxon>Gammaproteobacteria</taxon>
        <taxon>Vibrionales</taxon>
        <taxon>Vibrionaceae</taxon>
        <taxon>Grimontia</taxon>
    </lineage>
</organism>
<reference evidence="1 2" key="1">
    <citation type="submission" date="2018-06" db="EMBL/GenBank/DDBJ databases">
        <authorList>
            <consortium name="Pathogen Informatics"/>
            <person name="Doyle S."/>
        </authorList>
    </citation>
    <scope>NUCLEOTIDE SEQUENCE [LARGE SCALE GENOMIC DNA]</scope>
    <source>
        <strain evidence="1 2">NCTC11645</strain>
    </source>
</reference>
<sequence>MAFKDDNGGFAFQCDDAKLSICASTWNTRLSQIGKISGAIYIITNRPPNIEYISRILSKRPHDIFIIAHNDARSKAMELKQRFPDVRIALHANINAKAVFVAPETVWLSSADFGETKMIESAVGFHSTTLYNRSIESLFKREWLNAQEL</sequence>
<proteinExistence type="predicted"/>
<evidence type="ECO:0000313" key="2">
    <source>
        <dbReference type="Proteomes" id="UP000254512"/>
    </source>
</evidence>
<protein>
    <recommendedName>
        <fullName evidence="3">Phospholipase D-like domain-containing protein</fullName>
    </recommendedName>
</protein>
<gene>
    <name evidence="1" type="ORF">NCTC11645_01107</name>
</gene>